<protein>
    <submittedName>
        <fullName evidence="2">Uncharacterized protein</fullName>
    </submittedName>
</protein>
<organism evidence="2 3">
    <name type="scientific">Roseateles aquatilis</name>
    <dbReference type="NCBI Taxonomy" id="431061"/>
    <lineage>
        <taxon>Bacteria</taxon>
        <taxon>Pseudomonadati</taxon>
        <taxon>Pseudomonadota</taxon>
        <taxon>Betaproteobacteria</taxon>
        <taxon>Burkholderiales</taxon>
        <taxon>Sphaerotilaceae</taxon>
        <taxon>Roseateles</taxon>
    </lineage>
</organism>
<evidence type="ECO:0000313" key="3">
    <source>
        <dbReference type="Proteomes" id="UP000197468"/>
    </source>
</evidence>
<feature type="region of interest" description="Disordered" evidence="1">
    <location>
        <begin position="102"/>
        <end position="145"/>
    </location>
</feature>
<sequence>MNGVKPIKPDVANLSVTTHGSVFWNDDRMGDEQLAQRLQASAPRHPQPEDFIRGDRLVGLPARRPGVGGCAEVRGLKLSFVTDQGSNRGEPKDTLMKLHRHARPDAGVTSSAAPIADSSTRERLRAVPGAPSGHEALTRCHRRRC</sequence>
<dbReference type="Gene3D" id="3.30.420.270">
    <property type="match status" value="1"/>
</dbReference>
<evidence type="ECO:0000313" key="2">
    <source>
        <dbReference type="EMBL" id="OWQ91250.1"/>
    </source>
</evidence>
<accession>A0A246JFF5</accession>
<gene>
    <name evidence="2" type="ORF">CDN99_08710</name>
</gene>
<dbReference type="OrthoDB" id="9798629at2"/>
<proteinExistence type="predicted"/>
<dbReference type="EMBL" id="NIOF01000003">
    <property type="protein sequence ID" value="OWQ91250.1"/>
    <property type="molecule type" value="Genomic_DNA"/>
</dbReference>
<keyword evidence="3" id="KW-1185">Reference proteome</keyword>
<name>A0A246JFF5_9BURK</name>
<reference evidence="2 3" key="1">
    <citation type="journal article" date="2008" name="Int. J. Syst. Evol. Microbiol.">
        <title>Description of Roseateles aquatilis sp. nov. and Roseateles terrae sp. nov., in the class Betaproteobacteria, and emended description of the genus Roseateles.</title>
        <authorList>
            <person name="Gomila M."/>
            <person name="Bowien B."/>
            <person name="Falsen E."/>
            <person name="Moore E.R."/>
            <person name="Lalucat J."/>
        </authorList>
    </citation>
    <scope>NUCLEOTIDE SEQUENCE [LARGE SCALE GENOMIC DNA]</scope>
    <source>
        <strain evidence="2 3">CCUG 48205</strain>
    </source>
</reference>
<dbReference type="Proteomes" id="UP000197468">
    <property type="component" value="Unassembled WGS sequence"/>
</dbReference>
<dbReference type="AlphaFoldDB" id="A0A246JFF5"/>
<comment type="caution">
    <text evidence="2">The sequence shown here is derived from an EMBL/GenBank/DDBJ whole genome shotgun (WGS) entry which is preliminary data.</text>
</comment>
<evidence type="ECO:0000256" key="1">
    <source>
        <dbReference type="SAM" id="MobiDB-lite"/>
    </source>
</evidence>